<evidence type="ECO:0000256" key="1">
    <source>
        <dbReference type="SAM" id="SignalP"/>
    </source>
</evidence>
<dbReference type="InterPro" id="IPR003386">
    <property type="entry name" value="LACT/PDAT_acylTrfase"/>
</dbReference>
<dbReference type="Proteomes" id="UP000178344">
    <property type="component" value="Unassembled WGS sequence"/>
</dbReference>
<dbReference type="SUPFAM" id="SSF53474">
    <property type="entry name" value="alpha/beta-Hydrolases"/>
    <property type="match status" value="1"/>
</dbReference>
<accession>A0A1F6CDP5</accession>
<gene>
    <name evidence="2" type="ORF">A2671_01310</name>
</gene>
<feature type="chain" id="PRO_5009523367" evidence="1">
    <location>
        <begin position="23"/>
        <end position="894"/>
    </location>
</feature>
<keyword evidence="1" id="KW-0732">Signal</keyword>
<reference evidence="2 3" key="1">
    <citation type="journal article" date="2016" name="Nat. Commun.">
        <title>Thousands of microbial genomes shed light on interconnected biogeochemical processes in an aquifer system.</title>
        <authorList>
            <person name="Anantharaman K."/>
            <person name="Brown C.T."/>
            <person name="Hug L.A."/>
            <person name="Sharon I."/>
            <person name="Castelle C.J."/>
            <person name="Probst A.J."/>
            <person name="Thomas B.C."/>
            <person name="Singh A."/>
            <person name="Wilkins M.J."/>
            <person name="Karaoz U."/>
            <person name="Brodie E.L."/>
            <person name="Williams K.H."/>
            <person name="Hubbard S.S."/>
            <person name="Banfield J.F."/>
        </authorList>
    </citation>
    <scope>NUCLEOTIDE SEQUENCE [LARGE SCALE GENOMIC DNA]</scope>
</reference>
<dbReference type="GO" id="GO:0006629">
    <property type="term" value="P:lipid metabolic process"/>
    <property type="evidence" value="ECO:0007669"/>
    <property type="project" value="InterPro"/>
</dbReference>
<feature type="signal peptide" evidence="1">
    <location>
        <begin position="1"/>
        <end position="22"/>
    </location>
</feature>
<protein>
    <submittedName>
        <fullName evidence="2">Uncharacterized protein</fullName>
    </submittedName>
</protein>
<proteinExistence type="predicted"/>
<evidence type="ECO:0000313" key="2">
    <source>
        <dbReference type="EMBL" id="OGG47286.1"/>
    </source>
</evidence>
<dbReference type="GO" id="GO:0008374">
    <property type="term" value="F:O-acyltransferase activity"/>
    <property type="evidence" value="ECO:0007669"/>
    <property type="project" value="InterPro"/>
</dbReference>
<name>A0A1F6CDP5_9BACT</name>
<dbReference type="Gene3D" id="3.40.50.1820">
    <property type="entry name" value="alpha/beta hydrolase"/>
    <property type="match status" value="1"/>
</dbReference>
<sequence>MRALTGALIGFAFLLLALPVYALNTFTYTAYDFGPDVNGNIWNIWASNGSNVWDWHADYVNGFLRYTFKVHNYPNFYCGGSCRIHVIWNKDPTTGFTSADTSFRGDLFPQNNQNNHIYNVDIQWNVNGYHVSVYDETAGQPYSEADYVVPVTSTTYDAFTFQMFWGFYYGPTFFYFEETPTDHANNFLFQLHYQERTGTSGGGYDVRTTARPVIQQATGPSSVLFIPGIEASRLYQPDASSLSGEKRIWEPSLVGHDNSRLAMTPSGTSAELNVYTKDAIDSALGVDIYESFFDAMQQLASTTGSEFEVFPYDWRYAADAVASNPTRLAATTTILVDEIKNLAGRSNSGKVTIVAHSNGGLVAKAAMLALGPTATQYVDKLIFVAVPQVGTPQALAGLLHGYKEGIPLSWAPLLISDSEIRTLGQNMPSAYGLLPSAEYFSSIFTPVITISTSTLSDWASQYGEAINSSTTLDAFLTDTAGLRTKPSASDLDDPEILLPNLLGGADTLHQSLDAWTPPAGVKLVQIAGWGIPKTVSSISYSENTEGVEPSPEFTIDGDGTVVTPSALWTSSTVGAEDYWIDLNTYNNQHFFSTLGGLLPINHAGILSIPELTDYISDVLISDVKPLSDYKYLYTEAPSSTQTRLIYVLHSPLSLDVYDNQSHHTGISTTTGEIEEQVPGTYYAEFGETKYIFTNTDIPVRLILGGYADGTFTLDANQYLGDTLTASKTWQDVPTTADTAVLLDAPSDITSLSTLRVDQNSDGTTDYNLSTSYRFDGFLQPINDTEYHPAQATSVFKAGSTVPVKFQLKKADGTPIEASNAPIWLPPVQIGLMDSSVEEPVYADTATVGNTYKWDAADEQYVYNWSTKKLASGYWYRIYAQLDDGNTYLTVIGLR</sequence>
<dbReference type="EMBL" id="MFKQ01000016">
    <property type="protein sequence ID" value="OGG47286.1"/>
    <property type="molecule type" value="Genomic_DNA"/>
</dbReference>
<dbReference type="AlphaFoldDB" id="A0A1F6CDP5"/>
<dbReference type="PANTHER" id="PTHR11440">
    <property type="entry name" value="LECITHIN-CHOLESTEROL ACYLTRANSFERASE-RELATED"/>
    <property type="match status" value="1"/>
</dbReference>
<dbReference type="Pfam" id="PF02450">
    <property type="entry name" value="LCAT"/>
    <property type="match status" value="1"/>
</dbReference>
<organism evidence="2 3">
    <name type="scientific">Candidatus Kaiserbacteria bacterium RIFCSPHIGHO2_01_FULL_49_13</name>
    <dbReference type="NCBI Taxonomy" id="1798477"/>
    <lineage>
        <taxon>Bacteria</taxon>
        <taxon>Candidatus Kaiseribacteriota</taxon>
    </lineage>
</organism>
<evidence type="ECO:0000313" key="3">
    <source>
        <dbReference type="Proteomes" id="UP000178344"/>
    </source>
</evidence>
<comment type="caution">
    <text evidence="2">The sequence shown here is derived from an EMBL/GenBank/DDBJ whole genome shotgun (WGS) entry which is preliminary data.</text>
</comment>
<dbReference type="InterPro" id="IPR029058">
    <property type="entry name" value="AB_hydrolase_fold"/>
</dbReference>
<dbReference type="NCBIfam" id="NF038114">
    <property type="entry name" value="rightmost"/>
    <property type="match status" value="1"/>
</dbReference>